<protein>
    <submittedName>
        <fullName evidence="2">Spatacsin</fullName>
    </submittedName>
</protein>
<dbReference type="EMBL" id="GEDV01006097">
    <property type="protein sequence ID" value="JAP82460.1"/>
    <property type="molecule type" value="Transcribed_RNA"/>
</dbReference>
<reference evidence="2" key="1">
    <citation type="journal article" date="2016" name="Ticks Tick Borne Dis.">
        <title>De novo assembly and annotation of the salivary gland transcriptome of Rhipicephalus appendiculatus male and female ticks during blood feeding.</title>
        <authorList>
            <person name="de Castro M.H."/>
            <person name="de Klerk D."/>
            <person name="Pienaar R."/>
            <person name="Latif A.A."/>
            <person name="Rees D.J."/>
            <person name="Mans B.J."/>
        </authorList>
    </citation>
    <scope>NUCLEOTIDE SEQUENCE</scope>
    <source>
        <tissue evidence="2">Salivary glands</tissue>
    </source>
</reference>
<evidence type="ECO:0000313" key="2">
    <source>
        <dbReference type="EMBL" id="JAP82460.1"/>
    </source>
</evidence>
<dbReference type="PANTHER" id="PTHR13650:SF0">
    <property type="entry name" value="SPATACSIN"/>
    <property type="match status" value="1"/>
</dbReference>
<dbReference type="InterPro" id="IPR028107">
    <property type="entry name" value="Spatacsin_C_dom"/>
</dbReference>
<evidence type="ECO:0000259" key="1">
    <source>
        <dbReference type="Pfam" id="PF14649"/>
    </source>
</evidence>
<dbReference type="InterPro" id="IPR028103">
    <property type="entry name" value="Spatacsin"/>
</dbReference>
<dbReference type="SUPFAM" id="SSF50969">
    <property type="entry name" value="YVTN repeat-like/Quinoprotein amine dehydrogenase"/>
    <property type="match status" value="1"/>
</dbReference>
<organism evidence="2">
    <name type="scientific">Rhipicephalus appendiculatus</name>
    <name type="common">Brown ear tick</name>
    <dbReference type="NCBI Taxonomy" id="34631"/>
    <lineage>
        <taxon>Eukaryota</taxon>
        <taxon>Metazoa</taxon>
        <taxon>Ecdysozoa</taxon>
        <taxon>Arthropoda</taxon>
        <taxon>Chelicerata</taxon>
        <taxon>Arachnida</taxon>
        <taxon>Acari</taxon>
        <taxon>Parasitiformes</taxon>
        <taxon>Ixodida</taxon>
        <taxon>Ixodoidea</taxon>
        <taxon>Ixodidae</taxon>
        <taxon>Rhipicephalinae</taxon>
        <taxon>Rhipicephalus</taxon>
        <taxon>Rhipicephalus</taxon>
    </lineage>
</organism>
<feature type="domain" description="Spatacsin C-terminal" evidence="1">
    <location>
        <begin position="1851"/>
        <end position="2142"/>
    </location>
</feature>
<proteinExistence type="predicted"/>
<accession>A0A131YVF0</accession>
<dbReference type="PANTHER" id="PTHR13650">
    <property type="entry name" value="SPATACSIN"/>
    <property type="match status" value="1"/>
</dbReference>
<sequence>MAFTVLKKTSHCRELIRGTLISPSPNLVSYCYLNDCSLSVVDFKTELVTARVDGVQDFIWREGADGDELVILSNKHDLSLYSSLVAGSYAKKQLKWTSLHEPETIELIYCNDRTFVFLINKSHLASAVLISDVLETVWCLESPCDILKVRVLGSDLHVLTSQGSLFAYDIKDGSQTAHWELQEDLFDLKKSSDFCVFHQSETAVICVGHTQLYTVRLRRSLDEKDAPKRTIKSKGIITGLTKGRPSPAATAHCKLLFDMSIQDADQHVMWMPDDRHLILCCGAQGLQNLATFELDANGVFTLVPCESGLPEEGSFSVVYDTRSTMGHAPAFLFSHCTATLTFGAATRRLLAEVMERTGTRTAETLSQLNQWQVMAVDLTVLLRGVQNRQLDMVAFFLKAKEDALATQLSKEPEPRQSSAQLQLLSREAETWSKVLEELTNVIRENSEDLSSKLFSQQLLQLLLSSLVHLLTMLHPRDMNDSWMERAELRRSICKTLAAYLSQLRSHVHSNVMEQLVQPKVIADDSTLEWDRLTDQEVILKCVRNGNIPEGQYHLLRRGKRLKADLMKSFKEVAEREALQCLSRKDFAEADRVLGNVGYSSTEKLKEMLMLCRDRGIARLLKDELSGTGVLGSDETRLMEKSASIDAIFCDNKSWACSAATRHRATAKHKQPHGSKQVVTAVKPCQLADVTHHWDMATNQGVTAPYCRLAPSWLKFWDSDTIDRVLTEGRAVLASQDNVHLGPGNDSWRLFLEYGLLEKALASPLPCEAVEETGCMMHIRRQLLGALAREGHVDEDTLEDFEALLGLLGEAGLRPSQLAASSHGAITPEDFVHRMVHFCLQHKLYHLLYLFLKDLCHELPPLCPRCNSSFVSALREHWCWMEDPNDAVKARRAMAALAKCLPKRDGSEDPATFFAMASTPSDPEDISLYQLLQKGTPFETGGLFGWQSTNVCQVDSEGSSLPHFSQPSLRDKFGLREELGYTYYLHKGRPCAATFKFLAQEILQHGCLFSKRIRGACNRAWRLAERNTDDMKMVASSVAFAELLGTDSRNFRLNLRMARLVFPSSPLGEVLRALRHNKDVARKLLHQGVISLQQALQGSSHAALDEACSSGAFLLHRFACEHGLDTPDVMLRVCAASSDWLGFLLWAQLLQLPRAQVLELVPLFEGDCLREHLTKALSVVSFLRPSENRRRDLRASLYARIGLQAPAAKSQEQQENAAENDALSVCSNESIDAAVLAGSEQHYSSELMELVLQCSASNTSGSTVVAWERFFRAAAALQHQTPCLLAGCCPDAPMGSCLALWLQLCLGTYNTKSSEGAMEFTLVDLQETMEDAVRMGRLRTLHLGLQLFLPESLLVTLVEFLVFLFLERDKGQSVSSLENLRARFAKLSGAATLGSGVGSRVWLKETVQRLLNASFGLCRSHKDVEALLCHCASLYNASNLIALAPLLASLSPSLYVGFDWALLWAAAPAERARAVATLVALLNEAGHFASALELARAAQLPLADVAISQLELRFDALRGATDIAFWDDCDRVLKDCEVDATMAYSFLKSKTEMLATDAERHYVGRIALRWLQASPAWPSPQAEHWEARVWLWCIRSGSRPQLEGAGGGGPLVMPSPPSPGACETLTDPPEIESLKSLIDDLLSQGQFCKACQLSSLFGSSTPDLDILLTCVRLAQQMLTADGVDQQIMSLVGKALSVPMRKTSMVVLSPAWQSTSSGKKSRDEGILKLLEQLATSSSHSQELCQRVLVMFNLSLHLQCAYEELALETDPISHLGSLLSSGDSERVLSRSDFALAKKVIVSFKIPDEDVAKFLFRQAMTAIRATTAKRDSDNKKKTILDSWDLAVGLCNDPCLLGNLLLKARAPNIDAVRHSFKALSLEVELCVRAHNCFLEACSMEGISRVLHRCHRLTPYLVAGNHFNLLVSLLTGMARYSEMTYVFDLLQQHHHFELLFQKGMEKVPYLRVALLDYLKHRGCADTDLYSMLTLNFNMHREIAENLESAALKKMNRLSGDGPMTWSVQEQQTLDTVMQDLADAAESYVKAECLLRAQACARQAQLVALQLRYFKSRLPLLNLTPTCALSTVAQHPNFFEADMIAEAYGLQGWHSAALFQRLLLEQDWEYLRDLCSVCELTPENVQELVLKYEAEGVRNEKSREALEHIIERLPCLESRLQLSKRLGFSRLASKTLQDHPYLRDRLEQDVR</sequence>
<dbReference type="GO" id="GO:0005737">
    <property type="term" value="C:cytoplasm"/>
    <property type="evidence" value="ECO:0007669"/>
    <property type="project" value="TreeGrafter"/>
</dbReference>
<dbReference type="Pfam" id="PF14649">
    <property type="entry name" value="Spatacsin_C"/>
    <property type="match status" value="1"/>
</dbReference>
<dbReference type="InterPro" id="IPR011044">
    <property type="entry name" value="Quino_amine_DH_bsu"/>
</dbReference>
<name>A0A131YVF0_RHIAP</name>